<dbReference type="Gene3D" id="3.50.30.20">
    <property type="entry name" value="Carbamoyl-phosphate synthase small subunit, N-terminal domain"/>
    <property type="match status" value="1"/>
</dbReference>
<comment type="catalytic activity">
    <reaction evidence="7 8">
        <text>hydrogencarbonate + L-glutamine + 2 ATP + H2O = carbamoyl phosphate + L-glutamate + 2 ADP + phosphate + 2 H(+)</text>
        <dbReference type="Rhea" id="RHEA:18633"/>
        <dbReference type="ChEBI" id="CHEBI:15377"/>
        <dbReference type="ChEBI" id="CHEBI:15378"/>
        <dbReference type="ChEBI" id="CHEBI:17544"/>
        <dbReference type="ChEBI" id="CHEBI:29985"/>
        <dbReference type="ChEBI" id="CHEBI:30616"/>
        <dbReference type="ChEBI" id="CHEBI:43474"/>
        <dbReference type="ChEBI" id="CHEBI:58228"/>
        <dbReference type="ChEBI" id="CHEBI:58359"/>
        <dbReference type="ChEBI" id="CHEBI:456216"/>
        <dbReference type="EC" id="6.3.5.5"/>
    </reaction>
</comment>
<dbReference type="InterPro" id="IPR029062">
    <property type="entry name" value="Class_I_gatase-like"/>
</dbReference>
<proteinExistence type="inferred from homology"/>
<feature type="active site" evidence="8">
    <location>
        <position position="323"/>
    </location>
</feature>
<comment type="catalytic activity">
    <reaction evidence="8">
        <text>L-glutamine + H2O = L-glutamate + NH4(+)</text>
        <dbReference type="Rhea" id="RHEA:15889"/>
        <dbReference type="ChEBI" id="CHEBI:15377"/>
        <dbReference type="ChEBI" id="CHEBI:28938"/>
        <dbReference type="ChEBI" id="CHEBI:29985"/>
        <dbReference type="ChEBI" id="CHEBI:58359"/>
    </reaction>
</comment>
<dbReference type="Pfam" id="PF00117">
    <property type="entry name" value="GATase"/>
    <property type="match status" value="1"/>
</dbReference>
<keyword evidence="6 8" id="KW-0315">Glutamine amidotransferase</keyword>
<dbReference type="PANTHER" id="PTHR43418:SF7">
    <property type="entry name" value="CARBAMOYL-PHOSPHATE SYNTHASE SMALL CHAIN"/>
    <property type="match status" value="1"/>
</dbReference>
<evidence type="ECO:0000313" key="11">
    <source>
        <dbReference type="Proteomes" id="UP001589854"/>
    </source>
</evidence>
<dbReference type="PANTHER" id="PTHR43418">
    <property type="entry name" value="MULTIFUNCTIONAL TRYPTOPHAN BIOSYNTHESIS PROTEIN-RELATED"/>
    <property type="match status" value="1"/>
</dbReference>
<dbReference type="InterPro" id="IPR002474">
    <property type="entry name" value="CarbamoylP_synth_ssu_N"/>
</dbReference>
<keyword evidence="8" id="KW-0028">Amino-acid biosynthesis</keyword>
<gene>
    <name evidence="8" type="primary">carA</name>
    <name evidence="10" type="ORF">ACFFIX_11140</name>
</gene>
<dbReference type="EC" id="6.3.5.5" evidence="8"/>
<dbReference type="NCBIfam" id="TIGR01368">
    <property type="entry name" value="CPSaseIIsmall"/>
    <property type="match status" value="1"/>
</dbReference>
<dbReference type="CDD" id="cd01744">
    <property type="entry name" value="GATase1_CPSase"/>
    <property type="match status" value="1"/>
</dbReference>
<dbReference type="InterPro" id="IPR006274">
    <property type="entry name" value="CarbamoylP_synth_ssu"/>
</dbReference>
<keyword evidence="8" id="KW-0055">Arginine biosynthesis</keyword>
<comment type="pathway">
    <text evidence="1 8">Amino-acid biosynthesis; L-arginine biosynthesis; carbamoyl phosphate from bicarbonate: step 1/1.</text>
</comment>
<feature type="active site" evidence="8">
    <location>
        <position position="325"/>
    </location>
</feature>
<protein>
    <recommendedName>
        <fullName evidence="8">Carbamoyl phosphate synthase small chain</fullName>
        <ecNumber evidence="8">6.3.5.5</ecNumber>
    </recommendedName>
    <alternativeName>
        <fullName evidence="8">Carbamoyl phosphate synthetase glutamine chain</fullName>
    </alternativeName>
</protein>
<dbReference type="PRINTS" id="PR00099">
    <property type="entry name" value="CPSGATASE"/>
</dbReference>
<dbReference type="PROSITE" id="PS51273">
    <property type="entry name" value="GATASE_TYPE_1"/>
    <property type="match status" value="1"/>
</dbReference>
<dbReference type="PRINTS" id="PR00097">
    <property type="entry name" value="ANTSNTHASEII"/>
</dbReference>
<feature type="domain" description="Carbamoyl-phosphate synthase small subunit N-terminal" evidence="9">
    <location>
        <begin position="1"/>
        <end position="132"/>
    </location>
</feature>
<comment type="similarity">
    <text evidence="2 8">Belongs to the CarA family.</text>
</comment>
<comment type="subunit">
    <text evidence="8">Composed of two chains; the small (or glutamine) chain promotes the hydrolysis of glutamine to ammonia, which is used by the large (or ammonia) chain to synthesize carbamoyl phosphate. Tetramer of heterodimers (alpha,beta)4.</text>
</comment>
<feature type="active site" description="Nucleophile" evidence="8">
    <location>
        <position position="238"/>
    </location>
</feature>
<keyword evidence="8" id="KW-0665">Pyrimidine biosynthesis</keyword>
<evidence type="ECO:0000256" key="4">
    <source>
        <dbReference type="ARBA" id="ARBA00022741"/>
    </source>
</evidence>
<dbReference type="InterPro" id="IPR050472">
    <property type="entry name" value="Anth_synth/Amidotransfase"/>
</dbReference>
<dbReference type="SUPFAM" id="SSF52021">
    <property type="entry name" value="Carbamoyl phosphate synthetase, small subunit N-terminal domain"/>
    <property type="match status" value="1"/>
</dbReference>
<comment type="function">
    <text evidence="8">Small subunit of the glutamine-dependent carbamoyl phosphate synthetase (CPSase). CPSase catalyzes the formation of carbamoyl phosphate from the ammonia moiety of glutamine, carbonate, and phosphate donated by ATP, constituting the first step of 2 biosynthetic pathways, one leading to arginine and/or urea and the other to pyrimidine nucleotides. The small subunit (glutamine amidotransferase) binds and cleaves glutamine to supply the large subunit with the substrate ammonia.</text>
</comment>
<dbReference type="Gene3D" id="3.40.50.880">
    <property type="match status" value="1"/>
</dbReference>
<evidence type="ECO:0000313" key="10">
    <source>
        <dbReference type="EMBL" id="MFC0272007.1"/>
    </source>
</evidence>
<keyword evidence="3 8" id="KW-0436">Ligase</keyword>
<feature type="binding site" evidence="8">
    <location>
        <position position="211"/>
    </location>
    <ligand>
        <name>L-glutamine</name>
        <dbReference type="ChEBI" id="CHEBI:58359"/>
    </ligand>
</feature>
<reference evidence="10 11" key="1">
    <citation type="submission" date="2024-09" db="EMBL/GenBank/DDBJ databases">
        <authorList>
            <person name="Sun Q."/>
            <person name="Mori K."/>
        </authorList>
    </citation>
    <scope>NUCLEOTIDE SEQUENCE [LARGE SCALE GENOMIC DNA]</scope>
    <source>
        <strain evidence="10 11">CCM 7228</strain>
    </source>
</reference>
<feature type="binding site" evidence="8">
    <location>
        <position position="242"/>
    </location>
    <ligand>
        <name>L-glutamine</name>
        <dbReference type="ChEBI" id="CHEBI:58359"/>
    </ligand>
</feature>
<name>A0ABV6GGG1_9BACI</name>
<keyword evidence="5 8" id="KW-0067">ATP-binding</keyword>
<evidence type="ECO:0000256" key="2">
    <source>
        <dbReference type="ARBA" id="ARBA00007800"/>
    </source>
</evidence>
<dbReference type="InterPro" id="IPR017926">
    <property type="entry name" value="GATASE"/>
</dbReference>
<dbReference type="NCBIfam" id="NF009475">
    <property type="entry name" value="PRK12838.1"/>
    <property type="match status" value="1"/>
</dbReference>
<evidence type="ECO:0000256" key="5">
    <source>
        <dbReference type="ARBA" id="ARBA00022840"/>
    </source>
</evidence>
<dbReference type="InterPro" id="IPR035686">
    <property type="entry name" value="CPSase_GATase1"/>
</dbReference>
<feature type="binding site" evidence="8">
    <location>
        <position position="213"/>
    </location>
    <ligand>
        <name>L-glutamine</name>
        <dbReference type="ChEBI" id="CHEBI:58359"/>
    </ligand>
</feature>
<comment type="caution">
    <text evidence="8">Lacks conserved residue(s) required for the propagation of feature annotation.</text>
</comment>
<dbReference type="PRINTS" id="PR00096">
    <property type="entry name" value="GATASE"/>
</dbReference>
<evidence type="ECO:0000256" key="1">
    <source>
        <dbReference type="ARBA" id="ARBA00005077"/>
    </source>
</evidence>
<comment type="pathway">
    <text evidence="8">Pyrimidine metabolism; UMP biosynthesis via de novo pathway; (S)-dihydroorotate from bicarbonate: step 1/3.</text>
</comment>
<dbReference type="InterPro" id="IPR036480">
    <property type="entry name" value="CarbP_synth_ssu_N_sf"/>
</dbReference>
<feature type="region of interest" description="CPSase" evidence="8">
    <location>
        <begin position="1"/>
        <end position="163"/>
    </location>
</feature>
<dbReference type="Pfam" id="PF00988">
    <property type="entry name" value="CPSase_sm_chain"/>
    <property type="match status" value="1"/>
</dbReference>
<feature type="binding site" evidence="8">
    <location>
        <position position="283"/>
    </location>
    <ligand>
        <name>L-glutamine</name>
        <dbReference type="ChEBI" id="CHEBI:58359"/>
    </ligand>
</feature>
<dbReference type="SUPFAM" id="SSF52317">
    <property type="entry name" value="Class I glutamine amidotransferase-like"/>
    <property type="match status" value="1"/>
</dbReference>
<feature type="binding site" evidence="8">
    <location>
        <position position="280"/>
    </location>
    <ligand>
        <name>L-glutamine</name>
        <dbReference type="ChEBI" id="CHEBI:58359"/>
    </ligand>
</feature>
<dbReference type="EMBL" id="JBHLVO010000007">
    <property type="protein sequence ID" value="MFC0272007.1"/>
    <property type="molecule type" value="Genomic_DNA"/>
</dbReference>
<comment type="caution">
    <text evidence="10">The sequence shown here is derived from an EMBL/GenBank/DDBJ whole genome shotgun (WGS) entry which is preliminary data.</text>
</comment>
<feature type="binding site" evidence="8">
    <location>
        <position position="46"/>
    </location>
    <ligand>
        <name>L-glutamine</name>
        <dbReference type="ChEBI" id="CHEBI:58359"/>
    </ligand>
</feature>
<evidence type="ECO:0000256" key="3">
    <source>
        <dbReference type="ARBA" id="ARBA00022598"/>
    </source>
</evidence>
<dbReference type="SMART" id="SM01097">
    <property type="entry name" value="CPSase_sm_chain"/>
    <property type="match status" value="1"/>
</dbReference>
<evidence type="ECO:0000256" key="6">
    <source>
        <dbReference type="ARBA" id="ARBA00022962"/>
    </source>
</evidence>
<evidence type="ECO:0000256" key="8">
    <source>
        <dbReference type="HAMAP-Rule" id="MF_01209"/>
    </source>
</evidence>
<organism evidence="10 11">
    <name type="scientific">Metabacillus herbersteinensis</name>
    <dbReference type="NCBI Taxonomy" id="283816"/>
    <lineage>
        <taxon>Bacteria</taxon>
        <taxon>Bacillati</taxon>
        <taxon>Bacillota</taxon>
        <taxon>Bacilli</taxon>
        <taxon>Bacillales</taxon>
        <taxon>Bacillaceae</taxon>
        <taxon>Metabacillus</taxon>
    </lineage>
</organism>
<keyword evidence="4 8" id="KW-0547">Nucleotide-binding</keyword>
<dbReference type="HAMAP" id="MF_01209">
    <property type="entry name" value="CPSase_S_chain"/>
    <property type="match status" value="1"/>
</dbReference>
<feature type="binding site" evidence="8">
    <location>
        <position position="239"/>
    </location>
    <ligand>
        <name>L-glutamine</name>
        <dbReference type="ChEBI" id="CHEBI:58359"/>
    </ligand>
</feature>
<sequence>MKGYLHLENGSSFEGEIDLGSDFKVTGEIVFFTGMTGYQEVLTDPSYQNQIVVFTFPLIGNYGINESDNESIRPQIKGAVFYECCSAYSHYEAKSSLKEYLKKWGIPFIEHVDTRAVVKQIRESGSMKAEFSTSKEKTTQHLIQEDIYQVSSDAIETYGQGKTHLVLVDFGYKKSIVTCLTKRGCRVTIVPIDNIDRIAQMQPDGIILSNGPGNPERYTYALSKINRVITKYPTLGICLGHQLVALSFGAKTKKLHFGHRGANHPVTDLKTNQVFITSQNHSYEVIANSLKPTDLIVRFSHINDESVEGVCHKTYPILTTQFHPEAHPGPTESEWIFDEFLNLVAVSKGDMLYA</sequence>
<dbReference type="RefSeq" id="WP_378933881.1">
    <property type="nucleotide sequence ID" value="NZ_JBHLVO010000007.1"/>
</dbReference>
<evidence type="ECO:0000256" key="7">
    <source>
        <dbReference type="ARBA" id="ARBA00048816"/>
    </source>
</evidence>
<keyword evidence="11" id="KW-1185">Reference proteome</keyword>
<evidence type="ECO:0000259" key="9">
    <source>
        <dbReference type="SMART" id="SM01097"/>
    </source>
</evidence>
<dbReference type="Proteomes" id="UP001589854">
    <property type="component" value="Unassembled WGS sequence"/>
</dbReference>
<accession>A0ABV6GGG1</accession>